<organism evidence="1 2">
    <name type="scientific">Fusarium oxysporum f. sp. raphani</name>
    <dbReference type="NCBI Taxonomy" id="96318"/>
    <lineage>
        <taxon>Eukaryota</taxon>
        <taxon>Fungi</taxon>
        <taxon>Dikarya</taxon>
        <taxon>Ascomycota</taxon>
        <taxon>Pezizomycotina</taxon>
        <taxon>Sordariomycetes</taxon>
        <taxon>Hypocreomycetidae</taxon>
        <taxon>Hypocreales</taxon>
        <taxon>Nectriaceae</taxon>
        <taxon>Fusarium</taxon>
        <taxon>Fusarium oxysporum species complex</taxon>
    </lineage>
</organism>
<dbReference type="EMBL" id="JAELUR010000007">
    <property type="protein sequence ID" value="KAG7428978.1"/>
    <property type="molecule type" value="Genomic_DNA"/>
</dbReference>
<reference evidence="1" key="1">
    <citation type="submission" date="2021-04" db="EMBL/GenBank/DDBJ databases">
        <title>First draft genome resource for Brassicaceae pathogens Fusarium oxysporum f. sp. raphani and Fusarium oxysporum f. sp. rapae.</title>
        <authorList>
            <person name="Asai S."/>
        </authorList>
    </citation>
    <scope>NUCLEOTIDE SEQUENCE</scope>
    <source>
        <strain evidence="1">Tf1262</strain>
    </source>
</reference>
<comment type="caution">
    <text evidence="1">The sequence shown here is derived from an EMBL/GenBank/DDBJ whole genome shotgun (WGS) entry which is preliminary data.</text>
</comment>
<accession>A0A8J5PLN1</accession>
<gene>
    <name evidence="1" type="ORF">Forpi1262_v009441</name>
</gene>
<protein>
    <submittedName>
        <fullName evidence="1">Uncharacterized protein</fullName>
    </submittedName>
</protein>
<name>A0A8J5PLN1_FUSOX</name>
<dbReference type="AlphaFoldDB" id="A0A8J5PLN1"/>
<proteinExistence type="predicted"/>
<sequence length="103" mass="11218">MYRIIHQTQPRGLGTRTNPHKIIPTMSKAVGEDALSGIKEHIEGFHTFTVTNQSKVIAEGLMVGIIPAGESVQATTGKSTGTDGWKVSQGDKVRVYNVDIEFH</sequence>
<dbReference type="Proteomes" id="UP000693942">
    <property type="component" value="Unassembled WGS sequence"/>
</dbReference>
<evidence type="ECO:0000313" key="2">
    <source>
        <dbReference type="Proteomes" id="UP000693942"/>
    </source>
</evidence>
<evidence type="ECO:0000313" key="1">
    <source>
        <dbReference type="EMBL" id="KAG7428978.1"/>
    </source>
</evidence>